<dbReference type="InterPro" id="IPR012340">
    <property type="entry name" value="NA-bd_OB-fold"/>
</dbReference>
<dbReference type="NCBIfam" id="TIGR00084">
    <property type="entry name" value="ruvA"/>
    <property type="match status" value="1"/>
</dbReference>
<dbReference type="InterPro" id="IPR000085">
    <property type="entry name" value="RuvA"/>
</dbReference>
<comment type="caution">
    <text evidence="6">Lacks conserved residue(s) required for the propagation of feature annotation.</text>
</comment>
<proteinExistence type="inferred from homology"/>
<keyword evidence="3 6" id="KW-0238">DNA-binding</keyword>
<dbReference type="InterPro" id="IPR013849">
    <property type="entry name" value="DNA_helicase_Holl-junc_RuvA_I"/>
</dbReference>
<dbReference type="EMBL" id="ACGK02000002">
    <property type="protein sequence ID" value="EGF22899.1"/>
    <property type="molecule type" value="Genomic_DNA"/>
</dbReference>
<dbReference type="Gene3D" id="1.10.8.10">
    <property type="entry name" value="DNA helicase RuvA subunit, C-terminal domain"/>
    <property type="match status" value="1"/>
</dbReference>
<feature type="domain" description="Helix-hairpin-helix DNA-binding motif class 1" evidence="7">
    <location>
        <begin position="74"/>
        <end position="93"/>
    </location>
</feature>
<dbReference type="GO" id="GO:0016787">
    <property type="term" value="F:hydrolase activity"/>
    <property type="evidence" value="ECO:0007669"/>
    <property type="project" value="UniProtKB-KW"/>
</dbReference>
<organism evidence="8 9">
    <name type="scientific">Fannyhessea vaginae DSM 15829</name>
    <dbReference type="NCBI Taxonomy" id="525256"/>
    <lineage>
        <taxon>Bacteria</taxon>
        <taxon>Bacillati</taxon>
        <taxon>Actinomycetota</taxon>
        <taxon>Coriobacteriia</taxon>
        <taxon>Coriobacteriales</taxon>
        <taxon>Atopobiaceae</taxon>
        <taxon>Fannyhessea</taxon>
    </lineage>
</organism>
<reference evidence="8 9" key="1">
    <citation type="submission" date="2011-02" db="EMBL/GenBank/DDBJ databases">
        <authorList>
            <person name="Muzny D."/>
            <person name="Qin X."/>
            <person name="Buhay C."/>
            <person name="Dugan-Rocha S."/>
            <person name="Ding Y."/>
            <person name="Chen G."/>
            <person name="Hawes A."/>
            <person name="Holder M."/>
            <person name="Jhangiani S."/>
            <person name="Johnson A."/>
            <person name="Khan Z."/>
            <person name="Li Z."/>
            <person name="Liu W."/>
            <person name="Liu X."/>
            <person name="Perez L."/>
            <person name="Shen H."/>
            <person name="Wang Q."/>
            <person name="Watt J."/>
            <person name="Xi L."/>
            <person name="Xin Y."/>
            <person name="Zhou J."/>
            <person name="Deng J."/>
            <person name="Jiang H."/>
            <person name="Liu Y."/>
            <person name="Qu J."/>
            <person name="Song X.-Z."/>
            <person name="Zhang L."/>
            <person name="Villasana D."/>
            <person name="Johnson A."/>
            <person name="Liu J."/>
            <person name="Liyanage D."/>
            <person name="Lorensuhewa L."/>
            <person name="Robinson T."/>
            <person name="Song A."/>
            <person name="Song B.-B."/>
            <person name="Dinh H."/>
            <person name="Thornton R."/>
            <person name="Coyle M."/>
            <person name="Francisco L."/>
            <person name="Jackson L."/>
            <person name="Javaid M."/>
            <person name="Korchina V."/>
            <person name="Kovar C."/>
            <person name="Mata R."/>
            <person name="Mathew T."/>
            <person name="Ngo R."/>
            <person name="Nguyen L."/>
            <person name="Nguyen N."/>
            <person name="Okwuonu G."/>
            <person name="Ongeri F."/>
            <person name="Pham C."/>
            <person name="Simmons D."/>
            <person name="Wilczek-Boney K."/>
            <person name="Hale W."/>
            <person name="Jakkamsetti A."/>
            <person name="Pham P."/>
            <person name="Ruth R."/>
            <person name="San Lucas F."/>
            <person name="Warren J."/>
            <person name="Zhang J."/>
            <person name="Zhao Z."/>
            <person name="Zhou C."/>
            <person name="Zhu D."/>
            <person name="Lee S."/>
            <person name="Bess C."/>
            <person name="Blankenburg K."/>
            <person name="Forbes L."/>
            <person name="Fu Q."/>
            <person name="Gubbala S."/>
            <person name="Hirani K."/>
            <person name="Jayaseelan J.C."/>
            <person name="Lara F."/>
            <person name="Munidasa M."/>
            <person name="Palculict T."/>
            <person name="Patil S."/>
            <person name="Pu L.-L."/>
            <person name="Saada N."/>
            <person name="Tang L."/>
            <person name="Weissenberger G."/>
            <person name="Zhu Y."/>
            <person name="Hemphill L."/>
            <person name="Shang Y."/>
            <person name="Youmans B."/>
            <person name="Ayvaz T."/>
            <person name="Ross M."/>
            <person name="Santibanez J."/>
            <person name="Aqrawi P."/>
            <person name="Gross S."/>
            <person name="Joshi V."/>
            <person name="Fowler G."/>
            <person name="Nazareth L."/>
            <person name="Reid J."/>
            <person name="Worley K."/>
            <person name="Petrosino J."/>
            <person name="Highlander S."/>
            <person name="Gibbs R."/>
        </authorList>
    </citation>
    <scope>NUCLEOTIDE SEQUENCE [LARGE SCALE GENOMIC DNA]</scope>
    <source>
        <strain evidence="8 9">DSM 15829</strain>
    </source>
</reference>
<dbReference type="eggNOG" id="COG0632">
    <property type="taxonomic scope" value="Bacteria"/>
</dbReference>
<dbReference type="GO" id="GO:0005737">
    <property type="term" value="C:cytoplasm"/>
    <property type="evidence" value="ECO:0007669"/>
    <property type="project" value="UniProtKB-SubCell"/>
</dbReference>
<evidence type="ECO:0000256" key="1">
    <source>
        <dbReference type="ARBA" id="ARBA00022490"/>
    </source>
</evidence>
<comment type="subcellular location">
    <subcellularLocation>
        <location evidence="6">Cytoplasm</location>
    </subcellularLocation>
</comment>
<dbReference type="Proteomes" id="UP000005947">
    <property type="component" value="Unassembled WGS sequence"/>
</dbReference>
<evidence type="ECO:0000313" key="8">
    <source>
        <dbReference type="EMBL" id="EGF22899.1"/>
    </source>
</evidence>
<feature type="region of interest" description="Domain III" evidence="6">
    <location>
        <begin position="157"/>
        <end position="214"/>
    </location>
</feature>
<dbReference type="RefSeq" id="WP_006303083.1">
    <property type="nucleotide sequence ID" value="NZ_ACGK02000002.1"/>
</dbReference>
<evidence type="ECO:0000256" key="6">
    <source>
        <dbReference type="HAMAP-Rule" id="MF_00031"/>
    </source>
</evidence>
<dbReference type="SUPFAM" id="SSF47781">
    <property type="entry name" value="RuvA domain 2-like"/>
    <property type="match status" value="1"/>
</dbReference>
<comment type="subunit">
    <text evidence="6">Homotetramer. Forms an RuvA(8)-RuvB(12)-Holliday junction (HJ) complex. HJ DNA is sandwiched between 2 RuvA tetramers; dsDNA enters through RuvA and exits via RuvB. An RuvB hexamer assembles on each DNA strand where it exits the tetramer. Each RuvB hexamer is contacted by two RuvA subunits (via domain III) on 2 adjacent RuvB subunits; this complex drives branch migration. In the full resolvosome a probable DNA-RuvA(4)-RuvB(12)-RuvC(2) complex forms which resolves the HJ.</text>
</comment>
<accession>F1T5Z4</accession>
<keyword evidence="8" id="KW-0378">Hydrolase</keyword>
<comment type="domain">
    <text evidence="6">Has three domains with a flexible linker between the domains II and III and assumes an 'L' shape. Domain III is highly mobile and contacts RuvB.</text>
</comment>
<keyword evidence="8" id="KW-0347">Helicase</keyword>
<keyword evidence="8" id="KW-0547">Nucleotide-binding</keyword>
<evidence type="ECO:0000256" key="2">
    <source>
        <dbReference type="ARBA" id="ARBA00022763"/>
    </source>
</evidence>
<comment type="similarity">
    <text evidence="6">Belongs to the RuvA family.</text>
</comment>
<dbReference type="InterPro" id="IPR010994">
    <property type="entry name" value="RuvA_2-like"/>
</dbReference>
<evidence type="ECO:0000256" key="4">
    <source>
        <dbReference type="ARBA" id="ARBA00023172"/>
    </source>
</evidence>
<dbReference type="SMART" id="SM00278">
    <property type="entry name" value="HhH1"/>
    <property type="match status" value="2"/>
</dbReference>
<dbReference type="Gene3D" id="1.10.150.20">
    <property type="entry name" value="5' to 3' exonuclease, C-terminal subdomain"/>
    <property type="match status" value="1"/>
</dbReference>
<sequence>MIVQLTGTLVEVFPNSVVLDVQGVGYELGISANTAANLPACGQTAVTLLVRMIVKENAMELYGFSSRQERNAFDRLIDISGVGPKLALAVLSTYSLSDLATIALSEDVTRMAQVPGVGKKKAQRLLIELADVFAKDAELRILASAEQKTSGAREQAPQHSVLDDAQSALLAMGFTPQEVELALKPYDKKECNDNPSLTAQTVITQALQRLGGRL</sequence>
<dbReference type="Gene3D" id="2.40.50.140">
    <property type="entry name" value="Nucleic acid-binding proteins"/>
    <property type="match status" value="1"/>
</dbReference>
<dbReference type="AlphaFoldDB" id="F1T5Z4"/>
<gene>
    <name evidence="6 8" type="primary">ruvA</name>
    <name evidence="8" type="ORF">HMPREF0091_10894</name>
</gene>
<evidence type="ECO:0000256" key="5">
    <source>
        <dbReference type="ARBA" id="ARBA00023204"/>
    </source>
</evidence>
<dbReference type="GO" id="GO:0048476">
    <property type="term" value="C:Holliday junction resolvase complex"/>
    <property type="evidence" value="ECO:0007669"/>
    <property type="project" value="UniProtKB-UniRule"/>
</dbReference>
<keyword evidence="1 6" id="KW-0963">Cytoplasm</keyword>
<dbReference type="OrthoDB" id="5293449at2"/>
<keyword evidence="2 6" id="KW-0227">DNA damage</keyword>
<dbReference type="HAMAP" id="MF_00031">
    <property type="entry name" value="DNA_HJ_migration_RuvA"/>
    <property type="match status" value="1"/>
</dbReference>
<dbReference type="Pfam" id="PF14520">
    <property type="entry name" value="HHH_5"/>
    <property type="match status" value="1"/>
</dbReference>
<evidence type="ECO:0000313" key="9">
    <source>
        <dbReference type="Proteomes" id="UP000005947"/>
    </source>
</evidence>
<dbReference type="GO" id="GO:0005524">
    <property type="term" value="F:ATP binding"/>
    <property type="evidence" value="ECO:0007669"/>
    <property type="project" value="InterPro"/>
</dbReference>
<name>F1T5Z4_9ACTN</name>
<dbReference type="GO" id="GO:0006281">
    <property type="term" value="P:DNA repair"/>
    <property type="evidence" value="ECO:0007669"/>
    <property type="project" value="UniProtKB-UniRule"/>
</dbReference>
<dbReference type="CDD" id="cd14332">
    <property type="entry name" value="UBA_RuvA_C"/>
    <property type="match status" value="1"/>
</dbReference>
<dbReference type="InterPro" id="IPR011114">
    <property type="entry name" value="RuvA_C"/>
</dbReference>
<feature type="domain" description="Helix-hairpin-helix DNA-binding motif class 1" evidence="7">
    <location>
        <begin position="109"/>
        <end position="128"/>
    </location>
</feature>
<dbReference type="GeneID" id="93210619"/>
<comment type="caution">
    <text evidence="8">The sequence shown here is derived from an EMBL/GenBank/DDBJ whole genome shotgun (WGS) entry which is preliminary data.</text>
</comment>
<dbReference type="Pfam" id="PF01330">
    <property type="entry name" value="RuvA_N"/>
    <property type="match status" value="1"/>
</dbReference>
<dbReference type="GO" id="GO:0009379">
    <property type="term" value="C:Holliday junction helicase complex"/>
    <property type="evidence" value="ECO:0007669"/>
    <property type="project" value="InterPro"/>
</dbReference>
<evidence type="ECO:0000256" key="3">
    <source>
        <dbReference type="ARBA" id="ARBA00023125"/>
    </source>
</evidence>
<keyword evidence="5 6" id="KW-0234">DNA repair</keyword>
<comment type="function">
    <text evidence="6">The RuvA-RuvB-RuvC complex processes Holliday junction (HJ) DNA during genetic recombination and DNA repair, while the RuvA-RuvB complex plays an important role in the rescue of blocked DNA replication forks via replication fork reversal (RFR). RuvA specifically binds to HJ cruciform DNA, conferring on it an open structure. The RuvB hexamer acts as an ATP-dependent pump, pulling dsDNA into and through the RuvAB complex. HJ branch migration allows RuvC to scan DNA until it finds its consensus sequence, where it cleaves and resolves the cruciform DNA.</text>
</comment>
<dbReference type="GO" id="GO:0009378">
    <property type="term" value="F:four-way junction helicase activity"/>
    <property type="evidence" value="ECO:0007669"/>
    <property type="project" value="InterPro"/>
</dbReference>
<dbReference type="SUPFAM" id="SSF46929">
    <property type="entry name" value="DNA helicase RuvA subunit, C-terminal domain"/>
    <property type="match status" value="1"/>
</dbReference>
<dbReference type="GO" id="GO:0006310">
    <property type="term" value="P:DNA recombination"/>
    <property type="evidence" value="ECO:0007669"/>
    <property type="project" value="UniProtKB-UniRule"/>
</dbReference>
<keyword evidence="8" id="KW-0067">ATP-binding</keyword>
<protein>
    <recommendedName>
        <fullName evidence="6">Holliday junction branch migration complex subunit RuvA</fullName>
    </recommendedName>
</protein>
<dbReference type="GO" id="GO:0000400">
    <property type="term" value="F:four-way junction DNA binding"/>
    <property type="evidence" value="ECO:0007669"/>
    <property type="project" value="UniProtKB-UniRule"/>
</dbReference>
<dbReference type="Pfam" id="PF07499">
    <property type="entry name" value="RuvA_C"/>
    <property type="match status" value="1"/>
</dbReference>
<keyword evidence="4 6" id="KW-0233">DNA recombination</keyword>
<evidence type="ECO:0000259" key="7">
    <source>
        <dbReference type="SMART" id="SM00278"/>
    </source>
</evidence>
<dbReference type="InterPro" id="IPR003583">
    <property type="entry name" value="Hlx-hairpin-Hlx_DNA-bd_motif"/>
</dbReference>
<keyword evidence="9" id="KW-1185">Reference proteome</keyword>
<dbReference type="InterPro" id="IPR036267">
    <property type="entry name" value="RuvA_C_sf"/>
</dbReference>
<dbReference type="SUPFAM" id="SSF50249">
    <property type="entry name" value="Nucleic acid-binding proteins"/>
    <property type="match status" value="1"/>
</dbReference>